<dbReference type="AlphaFoldDB" id="A0A172WNW0"/>
<reference evidence="1 2" key="1">
    <citation type="submission" date="2016-05" db="EMBL/GenBank/DDBJ databases">
        <title>Genome sequence of Pseudomonas stutzeri 273 and identification of the exopolysaccharide biosynthesis locus.</title>
        <authorList>
            <person name="Wu S."/>
            <person name="Sun C."/>
        </authorList>
    </citation>
    <scope>NUCLEOTIDE SEQUENCE [LARGE SCALE GENOMIC DNA]</scope>
    <source>
        <strain evidence="1 2">273</strain>
    </source>
</reference>
<evidence type="ECO:0000313" key="2">
    <source>
        <dbReference type="Proteomes" id="UP000077787"/>
    </source>
</evidence>
<dbReference type="Proteomes" id="UP000077787">
    <property type="component" value="Chromosome"/>
</dbReference>
<evidence type="ECO:0000313" key="1">
    <source>
        <dbReference type="EMBL" id="ANF24979.1"/>
    </source>
</evidence>
<name>A0A172WNW0_STUST</name>
<organism evidence="1 2">
    <name type="scientific">Stutzerimonas stutzeri</name>
    <name type="common">Pseudomonas stutzeri</name>
    <dbReference type="NCBI Taxonomy" id="316"/>
    <lineage>
        <taxon>Bacteria</taxon>
        <taxon>Pseudomonadati</taxon>
        <taxon>Pseudomonadota</taxon>
        <taxon>Gammaproteobacteria</taxon>
        <taxon>Pseudomonadales</taxon>
        <taxon>Pseudomonadaceae</taxon>
        <taxon>Stutzerimonas</taxon>
    </lineage>
</organism>
<accession>A0A172WNW0</accession>
<protein>
    <submittedName>
        <fullName evidence="1">Uncharacterized protein</fullName>
    </submittedName>
</protein>
<sequence length="105" mass="11213">MCIEPFVPSMAARRSGKTQDFKASASGAEQLSRLNIGACKLTNAKITCGCIAMIETGSQAASPNMQVLIQAALITPIHSLLSTRILLNRSGAVRSAFEQDRESLF</sequence>
<gene>
    <name evidence="1" type="ORF">PS273GM_07345</name>
</gene>
<proteinExistence type="predicted"/>
<dbReference type="EMBL" id="CP015641">
    <property type="protein sequence ID" value="ANF24979.1"/>
    <property type="molecule type" value="Genomic_DNA"/>
</dbReference>